<dbReference type="Proteomes" id="UP001163293">
    <property type="component" value="Chromosome"/>
</dbReference>
<keyword evidence="3" id="KW-1185">Reference proteome</keyword>
<name>A0AAX3EJV0_PAEUR</name>
<feature type="transmembrane region" description="Helical" evidence="1">
    <location>
        <begin position="67"/>
        <end position="88"/>
    </location>
</feature>
<dbReference type="AlphaFoldDB" id="A0AAX3EJV0"/>
<gene>
    <name evidence="2" type="ORF">NL394_02440</name>
</gene>
<keyword evidence="1" id="KW-0472">Membrane</keyword>
<feature type="transmembrane region" description="Helical" evidence="1">
    <location>
        <begin position="12"/>
        <end position="37"/>
    </location>
</feature>
<accession>A0AAX3EJV0</accession>
<evidence type="ECO:0008006" key="4">
    <source>
        <dbReference type="Google" id="ProtNLM"/>
    </source>
</evidence>
<evidence type="ECO:0000313" key="2">
    <source>
        <dbReference type="EMBL" id="UYV98116.1"/>
    </source>
</evidence>
<dbReference type="EMBL" id="CP101185">
    <property type="protein sequence ID" value="UYV98116.1"/>
    <property type="molecule type" value="Genomic_DNA"/>
</dbReference>
<organism evidence="2 3">
    <name type="scientific">Paenarthrobacter ureafaciens</name>
    <dbReference type="NCBI Taxonomy" id="37931"/>
    <lineage>
        <taxon>Bacteria</taxon>
        <taxon>Bacillati</taxon>
        <taxon>Actinomycetota</taxon>
        <taxon>Actinomycetes</taxon>
        <taxon>Micrococcales</taxon>
        <taxon>Micrococcaceae</taxon>
        <taxon>Paenarthrobacter</taxon>
    </lineage>
</organism>
<dbReference type="GeneID" id="79882419"/>
<protein>
    <recommendedName>
        <fullName evidence="4">Alkaline shock response membrane anchor protein AmaP</fullName>
    </recommendedName>
</protein>
<proteinExistence type="predicted"/>
<evidence type="ECO:0000256" key="1">
    <source>
        <dbReference type="SAM" id="Phobius"/>
    </source>
</evidence>
<sequence>MNGTPRALNRILLFIIGAKLLAIGVLLVLLATVPAVAEWWHGWAGSVWAGTEDAFRRTRFPGREESWLWIVAGLVLVVVIVGMVAWLAQQGKGRANLLVAGDDDDSQVAGEVRIGGGVAEQALRAALSDRPDLAGASVATYEYKGQPGLRIRVQPRQGVAPHLLAAEISQMVEALDLVIGKKTPVLVHMVSGARAKFTKAERVR</sequence>
<dbReference type="RefSeq" id="WP_021471111.1">
    <property type="nucleotide sequence ID" value="NZ_BDMH01000006.1"/>
</dbReference>
<evidence type="ECO:0000313" key="3">
    <source>
        <dbReference type="Proteomes" id="UP001163293"/>
    </source>
</evidence>
<reference evidence="2" key="1">
    <citation type="submission" date="2022-07" db="EMBL/GenBank/DDBJ databases">
        <authorList>
            <person name="Wu T."/>
        </authorList>
    </citation>
    <scope>NUCLEOTIDE SEQUENCE</scope>
    <source>
        <strain evidence="2">SD-1</strain>
    </source>
</reference>
<keyword evidence="1" id="KW-0812">Transmembrane</keyword>
<keyword evidence="1" id="KW-1133">Transmembrane helix</keyword>